<proteinExistence type="predicted"/>
<reference evidence="2" key="1">
    <citation type="submission" date="2021-02" db="EMBL/GenBank/DDBJ databases">
        <authorList>
            <person name="Dougan E. K."/>
            <person name="Rhodes N."/>
            <person name="Thang M."/>
            <person name="Chan C."/>
        </authorList>
    </citation>
    <scope>NUCLEOTIDE SEQUENCE</scope>
</reference>
<organism evidence="2 3">
    <name type="scientific">Symbiodinium natans</name>
    <dbReference type="NCBI Taxonomy" id="878477"/>
    <lineage>
        <taxon>Eukaryota</taxon>
        <taxon>Sar</taxon>
        <taxon>Alveolata</taxon>
        <taxon>Dinophyceae</taxon>
        <taxon>Suessiales</taxon>
        <taxon>Symbiodiniaceae</taxon>
        <taxon>Symbiodinium</taxon>
    </lineage>
</organism>
<sequence length="136" mass="14805">MSGVPPAEVVKPLKEPKAKKPRVSSSSAAKTPVPAKGAQTPTAKSPKTPKSEKSTGSAVPPSDDAILESFMEPYRELIERLPLPLFPRSTRHGLHSYTQPIRKAKVEVLLRQKALKPKTNMAGENISCRSQHDCID</sequence>
<evidence type="ECO:0000313" key="2">
    <source>
        <dbReference type="EMBL" id="CAE7252923.1"/>
    </source>
</evidence>
<dbReference type="AlphaFoldDB" id="A0A812M0C6"/>
<feature type="region of interest" description="Disordered" evidence="1">
    <location>
        <begin position="1"/>
        <end position="66"/>
    </location>
</feature>
<dbReference type="OrthoDB" id="10628560at2759"/>
<keyword evidence="3" id="KW-1185">Reference proteome</keyword>
<comment type="caution">
    <text evidence="2">The sequence shown here is derived from an EMBL/GenBank/DDBJ whole genome shotgun (WGS) entry which is preliminary data.</text>
</comment>
<gene>
    <name evidence="2" type="ORF">SNAT2548_LOCUS12666</name>
</gene>
<dbReference type="Proteomes" id="UP000604046">
    <property type="component" value="Unassembled WGS sequence"/>
</dbReference>
<evidence type="ECO:0000313" key="3">
    <source>
        <dbReference type="Proteomes" id="UP000604046"/>
    </source>
</evidence>
<evidence type="ECO:0000256" key="1">
    <source>
        <dbReference type="SAM" id="MobiDB-lite"/>
    </source>
</evidence>
<accession>A0A812M0C6</accession>
<name>A0A812M0C6_9DINO</name>
<dbReference type="EMBL" id="CAJNDS010001236">
    <property type="protein sequence ID" value="CAE7252923.1"/>
    <property type="molecule type" value="Genomic_DNA"/>
</dbReference>
<protein>
    <submittedName>
        <fullName evidence="2">Uncharacterized protein</fullName>
    </submittedName>
</protein>